<gene>
    <name evidence="1" type="ORF">JYZ213_LOCUS14209</name>
    <name evidence="2" type="ORF">OXD698_LOCUS12013</name>
</gene>
<organism evidence="1 3">
    <name type="scientific">Adineta steineri</name>
    <dbReference type="NCBI Taxonomy" id="433720"/>
    <lineage>
        <taxon>Eukaryota</taxon>
        <taxon>Metazoa</taxon>
        <taxon>Spiralia</taxon>
        <taxon>Gnathifera</taxon>
        <taxon>Rotifera</taxon>
        <taxon>Eurotatoria</taxon>
        <taxon>Bdelloidea</taxon>
        <taxon>Adinetida</taxon>
        <taxon>Adinetidae</taxon>
        <taxon>Adineta</taxon>
    </lineage>
</organism>
<evidence type="ECO:0000313" key="1">
    <source>
        <dbReference type="EMBL" id="CAF0967606.1"/>
    </source>
</evidence>
<accession>A0A814EE09</accession>
<dbReference type="Proteomes" id="UP000663844">
    <property type="component" value="Unassembled WGS sequence"/>
</dbReference>
<evidence type="ECO:0000313" key="2">
    <source>
        <dbReference type="EMBL" id="CAF3697014.1"/>
    </source>
</evidence>
<comment type="caution">
    <text evidence="1">The sequence shown here is derived from an EMBL/GenBank/DDBJ whole genome shotgun (WGS) entry which is preliminary data.</text>
</comment>
<dbReference type="Proteomes" id="UP000663845">
    <property type="component" value="Unassembled WGS sequence"/>
</dbReference>
<evidence type="ECO:0000313" key="3">
    <source>
        <dbReference type="Proteomes" id="UP000663845"/>
    </source>
</evidence>
<dbReference type="EMBL" id="CAJNOG010000117">
    <property type="protein sequence ID" value="CAF0967606.1"/>
    <property type="molecule type" value="Genomic_DNA"/>
</dbReference>
<proteinExistence type="predicted"/>
<dbReference type="AlphaFoldDB" id="A0A814EE09"/>
<sequence>MSNIHNKIDTNISDDLLASSLPARTSFYRSLSAKRPRDPSHRKSVSFNDVPTVHEVPLHDTVRNSGYDTYRSWAYTDATPAMSFVSPFSSLPLHSSNISHQKLHTNRLNHTLYSSTNRLLDWPSQNKTFKITDETNEHNSTYNPPLIIVHTPEERINLSSSLIQPLVSENDEEIKHSNRSATIRNTEQYRSLPFTYVPLSESAFTYTSMLSTNQSTNDQYMNGNTTRIGRARSATLPIGVVQSSTRTNDNNLRITTSSNNITSRTVLKPATIAVQCTQPMSHISMSKSPTVPLRLNSAAAHARIASTLNRPLSSAIKYTLPHPITDTIIKSHPPIFSRSRSANILHTRRHMTSPVVTHDGQSEGINNTNLYNTTKRNPNMRQTYGSYYTHRVLLPTDIN</sequence>
<reference evidence="1" key="1">
    <citation type="submission" date="2021-02" db="EMBL/GenBank/DDBJ databases">
        <authorList>
            <person name="Nowell W R."/>
        </authorList>
    </citation>
    <scope>NUCLEOTIDE SEQUENCE</scope>
</reference>
<dbReference type="EMBL" id="CAJOAZ010000687">
    <property type="protein sequence ID" value="CAF3697014.1"/>
    <property type="molecule type" value="Genomic_DNA"/>
</dbReference>
<protein>
    <submittedName>
        <fullName evidence="1">Uncharacterized protein</fullName>
    </submittedName>
</protein>
<name>A0A814EE09_9BILA</name>